<keyword evidence="3" id="KW-0238">DNA-binding</keyword>
<gene>
    <name evidence="6" type="ORF">AWB74_05243</name>
</gene>
<dbReference type="PROSITE" id="PS50931">
    <property type="entry name" value="HTH_LYSR"/>
    <property type="match status" value="1"/>
</dbReference>
<dbReference type="GO" id="GO:0003700">
    <property type="term" value="F:DNA-binding transcription factor activity"/>
    <property type="evidence" value="ECO:0007669"/>
    <property type="project" value="InterPro"/>
</dbReference>
<dbReference type="InterPro" id="IPR005119">
    <property type="entry name" value="LysR_subst-bd"/>
</dbReference>
<dbReference type="PRINTS" id="PR00039">
    <property type="entry name" value="HTHLYSR"/>
</dbReference>
<dbReference type="InterPro" id="IPR036390">
    <property type="entry name" value="WH_DNA-bd_sf"/>
</dbReference>
<dbReference type="GO" id="GO:0003677">
    <property type="term" value="F:DNA binding"/>
    <property type="evidence" value="ECO:0007669"/>
    <property type="project" value="UniProtKB-KW"/>
</dbReference>
<dbReference type="InterPro" id="IPR000847">
    <property type="entry name" value="LysR_HTH_N"/>
</dbReference>
<dbReference type="Gene3D" id="1.10.10.10">
    <property type="entry name" value="Winged helix-like DNA-binding domain superfamily/Winged helix DNA-binding domain"/>
    <property type="match status" value="1"/>
</dbReference>
<name>A0A158K9R7_9BURK</name>
<proteinExistence type="inferred from homology"/>
<evidence type="ECO:0000256" key="1">
    <source>
        <dbReference type="ARBA" id="ARBA00009437"/>
    </source>
</evidence>
<dbReference type="InterPro" id="IPR050950">
    <property type="entry name" value="HTH-type_LysR_regulators"/>
</dbReference>
<dbReference type="SUPFAM" id="SSF53850">
    <property type="entry name" value="Periplasmic binding protein-like II"/>
    <property type="match status" value="1"/>
</dbReference>
<dbReference type="PANTHER" id="PTHR30419:SF8">
    <property type="entry name" value="NITROGEN ASSIMILATION TRANSCRIPTIONAL ACTIVATOR-RELATED"/>
    <property type="match status" value="1"/>
</dbReference>
<dbReference type="Pfam" id="PF00126">
    <property type="entry name" value="HTH_1"/>
    <property type="match status" value="1"/>
</dbReference>
<dbReference type="SUPFAM" id="SSF46785">
    <property type="entry name" value="Winged helix' DNA-binding domain"/>
    <property type="match status" value="1"/>
</dbReference>
<evidence type="ECO:0000313" key="6">
    <source>
        <dbReference type="EMBL" id="SAL77858.1"/>
    </source>
</evidence>
<reference evidence="6" key="1">
    <citation type="submission" date="2016-01" db="EMBL/GenBank/DDBJ databases">
        <authorList>
            <person name="Peeters C."/>
        </authorList>
    </citation>
    <scope>NUCLEOTIDE SEQUENCE [LARGE SCALE GENOMIC DNA]</scope>
    <source>
        <strain evidence="6">LMG 29317</strain>
    </source>
</reference>
<accession>A0A158K9R7</accession>
<comment type="similarity">
    <text evidence="1">Belongs to the LysR transcriptional regulatory family.</text>
</comment>
<keyword evidence="2" id="KW-0805">Transcription regulation</keyword>
<comment type="caution">
    <text evidence="6">The sequence shown here is derived from an EMBL/GenBank/DDBJ whole genome shotgun (WGS) entry which is preliminary data.</text>
</comment>
<feature type="domain" description="HTH lysR-type" evidence="5">
    <location>
        <begin position="21"/>
        <end position="78"/>
    </location>
</feature>
<organism evidence="6 7">
    <name type="scientific">Caballeronia arvi</name>
    <dbReference type="NCBI Taxonomy" id="1777135"/>
    <lineage>
        <taxon>Bacteria</taxon>
        <taxon>Pseudomonadati</taxon>
        <taxon>Pseudomonadota</taxon>
        <taxon>Betaproteobacteria</taxon>
        <taxon>Burkholderiales</taxon>
        <taxon>Burkholderiaceae</taxon>
        <taxon>Caballeronia</taxon>
    </lineage>
</organism>
<sequence>MSEDLRPPTGTATQTHAPLKISSRQITLINALDEFRNLRKAAAAMHTTQPAASLLLQQLEERMGVPLFTRLPRGMEPTAFGEVLIRYAQGVVHEFGHAESEIKELAAGAAGLARIGTVVGPVPSLVTRSLLAFKANHPRVRISIDVGTSDTLLPLLIRGDLDVVIGRLPDRNSHPEVNVELFGMAEHMRVIGRPQHPAIRIKNLTLKELVNLTWILHPVGSPMRLRVENILALAGMTETLDVIETANLLATTAMIEASDMVSVVPDDVAQYYARYAMVAMLPVELPVPMVNLGLLTLRGRTMSAAVASLVQHLREQGNCSSC</sequence>
<protein>
    <submittedName>
        <fullName evidence="6">LysR family transcriptional regulator</fullName>
    </submittedName>
</protein>
<evidence type="ECO:0000313" key="7">
    <source>
        <dbReference type="Proteomes" id="UP000055019"/>
    </source>
</evidence>
<dbReference type="EMBL" id="FCOM02000028">
    <property type="protein sequence ID" value="SAL77858.1"/>
    <property type="molecule type" value="Genomic_DNA"/>
</dbReference>
<evidence type="ECO:0000256" key="3">
    <source>
        <dbReference type="ARBA" id="ARBA00023125"/>
    </source>
</evidence>
<keyword evidence="4" id="KW-0804">Transcription</keyword>
<dbReference type="InterPro" id="IPR036388">
    <property type="entry name" value="WH-like_DNA-bd_sf"/>
</dbReference>
<evidence type="ECO:0000256" key="4">
    <source>
        <dbReference type="ARBA" id="ARBA00023163"/>
    </source>
</evidence>
<dbReference type="Pfam" id="PF03466">
    <property type="entry name" value="LysR_substrate"/>
    <property type="match status" value="1"/>
</dbReference>
<dbReference type="PANTHER" id="PTHR30419">
    <property type="entry name" value="HTH-TYPE TRANSCRIPTIONAL REGULATOR YBHD"/>
    <property type="match status" value="1"/>
</dbReference>
<dbReference type="AlphaFoldDB" id="A0A158K9R7"/>
<evidence type="ECO:0000259" key="5">
    <source>
        <dbReference type="PROSITE" id="PS50931"/>
    </source>
</evidence>
<dbReference type="Proteomes" id="UP000055019">
    <property type="component" value="Unassembled WGS sequence"/>
</dbReference>
<dbReference type="Gene3D" id="3.40.190.290">
    <property type="match status" value="1"/>
</dbReference>
<dbReference type="OrthoDB" id="5914299at2"/>
<keyword evidence="7" id="KW-1185">Reference proteome</keyword>
<dbReference type="GO" id="GO:0005829">
    <property type="term" value="C:cytosol"/>
    <property type="evidence" value="ECO:0007669"/>
    <property type="project" value="TreeGrafter"/>
</dbReference>
<evidence type="ECO:0000256" key="2">
    <source>
        <dbReference type="ARBA" id="ARBA00023015"/>
    </source>
</evidence>